<organism evidence="11">
    <name type="scientific">Nippostrongylus brasiliensis</name>
    <name type="common">Rat hookworm</name>
    <dbReference type="NCBI Taxonomy" id="27835"/>
    <lineage>
        <taxon>Eukaryota</taxon>
        <taxon>Metazoa</taxon>
        <taxon>Ecdysozoa</taxon>
        <taxon>Nematoda</taxon>
        <taxon>Chromadorea</taxon>
        <taxon>Rhabditida</taxon>
        <taxon>Rhabditina</taxon>
        <taxon>Rhabditomorpha</taxon>
        <taxon>Strongyloidea</taxon>
        <taxon>Heligmosomidae</taxon>
        <taxon>Nippostrongylus</taxon>
    </lineage>
</organism>
<evidence type="ECO:0000256" key="8">
    <source>
        <dbReference type="SAM" id="Phobius"/>
    </source>
</evidence>
<dbReference type="InterPro" id="IPR037272">
    <property type="entry name" value="SNS_sf"/>
</dbReference>
<evidence type="ECO:0000256" key="4">
    <source>
        <dbReference type="ARBA" id="ARBA00022847"/>
    </source>
</evidence>
<dbReference type="AlphaFoldDB" id="A0A0N4YVT1"/>
<keyword evidence="3 8" id="KW-0812">Transmembrane</keyword>
<evidence type="ECO:0000256" key="7">
    <source>
        <dbReference type="PIRSR" id="PIRSR600175-2"/>
    </source>
</evidence>
<dbReference type="PANTHER" id="PTHR11616:SF241">
    <property type="entry name" value="SODIUM- AND CHLORIDE-DEPENDENT GLYCINE TRANSPORTER 2"/>
    <property type="match status" value="1"/>
</dbReference>
<evidence type="ECO:0000313" key="9">
    <source>
        <dbReference type="EMBL" id="VDL85100.1"/>
    </source>
</evidence>
<name>A0A0N4YVT1_NIPBR</name>
<evidence type="ECO:0000256" key="5">
    <source>
        <dbReference type="ARBA" id="ARBA00022989"/>
    </source>
</evidence>
<keyword evidence="7" id="KW-1015">Disulfide bond</keyword>
<dbReference type="WBParaSite" id="NBR_0002135301-mRNA-1">
    <property type="protein sequence ID" value="NBR_0002135301-mRNA-1"/>
    <property type="gene ID" value="NBR_0002135301"/>
</dbReference>
<evidence type="ECO:0000256" key="6">
    <source>
        <dbReference type="ARBA" id="ARBA00023136"/>
    </source>
</evidence>
<gene>
    <name evidence="9" type="ORF">NBR_LOCUS21354</name>
</gene>
<comment type="subcellular location">
    <subcellularLocation>
        <location evidence="1">Membrane</location>
        <topology evidence="1">Multi-pass membrane protein</topology>
    </subcellularLocation>
</comment>
<dbReference type="PANTHER" id="PTHR11616">
    <property type="entry name" value="SODIUM/CHLORIDE DEPENDENT TRANSPORTER"/>
    <property type="match status" value="1"/>
</dbReference>
<dbReference type="InterPro" id="IPR000175">
    <property type="entry name" value="Na/ntran_symport"/>
</dbReference>
<keyword evidence="10" id="KW-1185">Reference proteome</keyword>
<dbReference type="GO" id="GO:0089718">
    <property type="term" value="P:amino acid import across plasma membrane"/>
    <property type="evidence" value="ECO:0007669"/>
    <property type="project" value="TreeGrafter"/>
</dbReference>
<reference evidence="11" key="1">
    <citation type="submission" date="2017-02" db="UniProtKB">
        <authorList>
            <consortium name="WormBaseParasite"/>
        </authorList>
    </citation>
    <scope>IDENTIFICATION</scope>
</reference>
<evidence type="ECO:0000313" key="11">
    <source>
        <dbReference type="WBParaSite" id="NBR_0002135301-mRNA-1"/>
    </source>
</evidence>
<feature type="transmembrane region" description="Helical" evidence="8">
    <location>
        <begin position="6"/>
        <end position="27"/>
    </location>
</feature>
<dbReference type="GO" id="GO:0005283">
    <property type="term" value="F:amino acid:sodium symporter activity"/>
    <property type="evidence" value="ECO:0007669"/>
    <property type="project" value="TreeGrafter"/>
</dbReference>
<keyword evidence="4" id="KW-0769">Symport</keyword>
<reference evidence="9 10" key="2">
    <citation type="submission" date="2018-11" db="EMBL/GenBank/DDBJ databases">
        <authorList>
            <consortium name="Pathogen Informatics"/>
        </authorList>
    </citation>
    <scope>NUCLEOTIDE SEQUENCE [LARGE SCALE GENOMIC DNA]</scope>
</reference>
<proteinExistence type="predicted"/>
<protein>
    <submittedName>
        <fullName evidence="11">Ion_trans domain-containing protein</fullName>
    </submittedName>
</protein>
<feature type="disulfide bond" evidence="7">
    <location>
        <begin position="79"/>
        <end position="88"/>
    </location>
</feature>
<evidence type="ECO:0000313" key="10">
    <source>
        <dbReference type="Proteomes" id="UP000271162"/>
    </source>
</evidence>
<feature type="transmembrane region" description="Helical" evidence="8">
    <location>
        <begin position="39"/>
        <end position="64"/>
    </location>
</feature>
<dbReference type="EMBL" id="UYSL01026233">
    <property type="protein sequence ID" value="VDL85100.1"/>
    <property type="molecule type" value="Genomic_DNA"/>
</dbReference>
<keyword evidence="5 8" id="KW-1133">Transmembrane helix</keyword>
<evidence type="ECO:0000256" key="2">
    <source>
        <dbReference type="ARBA" id="ARBA00022448"/>
    </source>
</evidence>
<dbReference type="GO" id="GO:0005886">
    <property type="term" value="C:plasma membrane"/>
    <property type="evidence" value="ECO:0007669"/>
    <property type="project" value="TreeGrafter"/>
</dbReference>
<keyword evidence="6 8" id="KW-0472">Membrane</keyword>
<accession>A0A0N4YVT1</accession>
<dbReference type="PROSITE" id="PS50267">
    <property type="entry name" value="NA_NEUROTRAN_SYMP_3"/>
    <property type="match status" value="1"/>
</dbReference>
<dbReference type="Pfam" id="PF00209">
    <property type="entry name" value="SNF"/>
    <property type="match status" value="1"/>
</dbReference>
<evidence type="ECO:0000256" key="1">
    <source>
        <dbReference type="ARBA" id="ARBA00004141"/>
    </source>
</evidence>
<keyword evidence="2" id="KW-0813">Transport</keyword>
<dbReference type="Proteomes" id="UP000271162">
    <property type="component" value="Unassembled WGS sequence"/>
</dbReference>
<dbReference type="SUPFAM" id="SSF161070">
    <property type="entry name" value="SNF-like"/>
    <property type="match status" value="1"/>
</dbReference>
<sequence length="199" mass="22901">MFIIGLPLAYLEMTLGQFTTMTAILVFRRIAPIASGLGISMFILGLLVTLVDFSFIFSLINVVIHSMQIYTNEMPWHRCTNREDGPACKALVKCQKQYDEDFVEKDFAEKYTTQDLGVGTDDESWTKRYNVNLNKIGVDSGLPSGFGYPSRDDIFIYFISWLLLFGLLMQGRGFFLKVTIFSRYRLCLQRAWCSVNERY</sequence>
<evidence type="ECO:0000256" key="3">
    <source>
        <dbReference type="ARBA" id="ARBA00022692"/>
    </source>
</evidence>
<feature type="transmembrane region" description="Helical" evidence="8">
    <location>
        <begin position="154"/>
        <end position="175"/>
    </location>
</feature>